<evidence type="ECO:0000256" key="7">
    <source>
        <dbReference type="ARBA" id="ARBA00022989"/>
    </source>
</evidence>
<keyword evidence="4 9" id="KW-0812">Transmembrane</keyword>
<gene>
    <name evidence="11" type="ORF">HMPREF9248_0547</name>
</gene>
<evidence type="ECO:0000313" key="11">
    <source>
        <dbReference type="EMBL" id="EFL43899.1"/>
    </source>
</evidence>
<dbReference type="InterPro" id="IPR003593">
    <property type="entry name" value="AAA+_ATPase"/>
</dbReference>
<keyword evidence="5" id="KW-0547">Nucleotide-binding</keyword>
<feature type="transmembrane region" description="Helical" evidence="9">
    <location>
        <begin position="666"/>
        <end position="683"/>
    </location>
</feature>
<feature type="domain" description="ABC transporter" evidence="10">
    <location>
        <begin position="337"/>
        <end position="565"/>
    </location>
</feature>
<dbReference type="SMART" id="SM00382">
    <property type="entry name" value="AAA"/>
    <property type="match status" value="2"/>
</dbReference>
<dbReference type="PANTHER" id="PTHR43553">
    <property type="entry name" value="HEAVY METAL TRANSPORTER"/>
    <property type="match status" value="1"/>
</dbReference>
<feature type="transmembrane region" description="Helical" evidence="9">
    <location>
        <begin position="735"/>
        <end position="756"/>
    </location>
</feature>
<dbReference type="CDD" id="cd16914">
    <property type="entry name" value="EcfT"/>
    <property type="match status" value="1"/>
</dbReference>
<feature type="transmembrane region" description="Helical" evidence="9">
    <location>
        <begin position="639"/>
        <end position="660"/>
    </location>
</feature>
<dbReference type="Pfam" id="PF02361">
    <property type="entry name" value="CbiQ"/>
    <property type="match status" value="1"/>
</dbReference>
<comment type="caution">
    <text evidence="11">The sequence shown here is derived from an EMBL/GenBank/DDBJ whole genome shotgun (WGS) entry which is preliminary data.</text>
</comment>
<keyword evidence="3" id="KW-0813">Transport</keyword>
<organism evidence="11 12">
    <name type="scientific">Fannyhessea vaginae PB189-T1-4</name>
    <dbReference type="NCBI Taxonomy" id="866774"/>
    <lineage>
        <taxon>Bacteria</taxon>
        <taxon>Bacillati</taxon>
        <taxon>Actinomycetota</taxon>
        <taxon>Coriobacteriia</taxon>
        <taxon>Coriobacteriales</taxon>
        <taxon>Atopobiaceae</taxon>
        <taxon>Fannyhessea</taxon>
    </lineage>
</organism>
<dbReference type="PROSITE" id="PS00211">
    <property type="entry name" value="ABC_TRANSPORTER_1"/>
    <property type="match status" value="1"/>
</dbReference>
<dbReference type="Gene3D" id="3.40.50.300">
    <property type="entry name" value="P-loop containing nucleotide triphosphate hydrolases"/>
    <property type="match status" value="2"/>
</dbReference>
<feature type="transmembrane region" description="Helical" evidence="9">
    <location>
        <begin position="824"/>
        <end position="843"/>
    </location>
</feature>
<dbReference type="EMBL" id="AEDQ01000029">
    <property type="protein sequence ID" value="EFL43899.1"/>
    <property type="molecule type" value="Genomic_DNA"/>
</dbReference>
<feature type="domain" description="ABC transporter" evidence="10">
    <location>
        <begin position="13"/>
        <end position="274"/>
    </location>
</feature>
<evidence type="ECO:0000256" key="2">
    <source>
        <dbReference type="ARBA" id="ARBA00005417"/>
    </source>
</evidence>
<dbReference type="InterPro" id="IPR003339">
    <property type="entry name" value="ABC/ECF_trnsptr_transmembrane"/>
</dbReference>
<dbReference type="InterPro" id="IPR050095">
    <property type="entry name" value="ECF_ABC_transporter_ATP-bd"/>
</dbReference>
<keyword evidence="6" id="KW-0067">ATP-binding</keyword>
<dbReference type="PANTHER" id="PTHR43553:SF24">
    <property type="entry name" value="ENERGY-COUPLING FACTOR TRANSPORTER ATP-BINDING PROTEIN ECFA1"/>
    <property type="match status" value="1"/>
</dbReference>
<evidence type="ECO:0000256" key="8">
    <source>
        <dbReference type="ARBA" id="ARBA00023136"/>
    </source>
</evidence>
<dbReference type="CDD" id="cd03225">
    <property type="entry name" value="ABC_cobalt_CbiO_domain1"/>
    <property type="match status" value="2"/>
</dbReference>
<evidence type="ECO:0000256" key="1">
    <source>
        <dbReference type="ARBA" id="ARBA00004141"/>
    </source>
</evidence>
<keyword evidence="12" id="KW-1185">Reference proteome</keyword>
<evidence type="ECO:0000313" key="12">
    <source>
        <dbReference type="Proteomes" id="UP000004431"/>
    </source>
</evidence>
<evidence type="ECO:0000256" key="4">
    <source>
        <dbReference type="ARBA" id="ARBA00022692"/>
    </source>
</evidence>
<dbReference type="InterPro" id="IPR017871">
    <property type="entry name" value="ABC_transporter-like_CS"/>
</dbReference>
<dbReference type="InterPro" id="IPR003439">
    <property type="entry name" value="ABC_transporter-like_ATP-bd"/>
</dbReference>
<evidence type="ECO:0000259" key="10">
    <source>
        <dbReference type="PROSITE" id="PS50893"/>
    </source>
</evidence>
<comment type="subcellular location">
    <subcellularLocation>
        <location evidence="1">Membrane</location>
        <topology evidence="1">Multi-pass membrane protein</topology>
    </subcellularLocation>
</comment>
<reference evidence="11 12" key="1">
    <citation type="submission" date="2010-08" db="EMBL/GenBank/DDBJ databases">
        <authorList>
            <person name="Durkin A.S."/>
            <person name="Madupu R."/>
            <person name="Torralba M."/>
            <person name="Gillis M."/>
            <person name="Methe B."/>
            <person name="Sutton G."/>
            <person name="Nelson K.E."/>
        </authorList>
    </citation>
    <scope>NUCLEOTIDE SEQUENCE [LARGE SCALE GENOMIC DNA]</scope>
    <source>
        <strain evidence="11 12">PB189-T1-4</strain>
    </source>
</reference>
<dbReference type="SUPFAM" id="SSF52540">
    <property type="entry name" value="P-loop containing nucleoside triphosphate hydrolases"/>
    <property type="match status" value="2"/>
</dbReference>
<sequence length="848" mass="90606">MTIGRMQKRMDVLELHNVGFRYANGAFALQNVSFSLAAGRRVCLVGANGSGKSTIVRILSGALVPQTGWVRFVDAEHQEACTGEHASGSVNTKEHASNVEPASQAVVPALSRPYHERIAFVHQDAHLHFTSPSLRESMTFALGNFGWSEDRMQAAIAHIRTLCKLTHQSDRIYTLSGGQQQRAAIAQALVQAPDILVLDEAFSHLDATAHAELKALVHDFTTRGAIGVLEITHDLQDVQGADEVIVLKDGHMFAHCTSAEFLANPQLVEAAGMVEFSAPVELCSNTFIDEKNPGNHSYQHGAPQFVASAITWQVPLAGVRALLHPVHKRSLVHVGTCASSNVASAVAAPHAAAQDALTLALRSGDLCIIAGKSGSGKTSCALSLAGITPLLDGALTLNGAPVQPGDVGFVFQQSEDMLFCATVLDEVMFGALQEGSTIQDARARAEDALHTVGIGANLYASNPLELSGGLRRRVGIAATIVLHRRVYIFDEPTCALDGNGRHDFFHMVARLRAQGACVLIVSHDPLAFAQVATQFVIISHMQSRGVFTDVAEFTAAAEQLGIVPATSITPAASVTPATSITPATTHESTPISSACLLISLIAYVITTALVHNGYVLLALMVTALVCARVCAVSLRVIKLISVPLIWLFVVTFACNALVYLPQGASTAASTAAFTIPFTIPFAIRPDAALRSVFLAIKLLSASVATASAAVRLSAIDIGTTVSRVTWPLSRFGIKTQHIGLITTLVLSAIPSIYQTAQRIICAQRLRGVDFARGTLFARVSRWLYVCAPLIMSVFYQVDIRATTMTERGYTGVVRHVPLTARQRLRLAIWTIFCCISSALLLLLDHALL</sequence>
<evidence type="ECO:0000256" key="6">
    <source>
        <dbReference type="ARBA" id="ARBA00022840"/>
    </source>
</evidence>
<name>A0ABP2J1C5_9ACTN</name>
<protein>
    <submittedName>
        <fullName evidence="11">Cobalt transport protein</fullName>
    </submittedName>
</protein>
<dbReference type="Pfam" id="PF00005">
    <property type="entry name" value="ABC_tran"/>
    <property type="match status" value="2"/>
</dbReference>
<proteinExistence type="inferred from homology"/>
<dbReference type="Proteomes" id="UP000004431">
    <property type="component" value="Unassembled WGS sequence"/>
</dbReference>
<keyword evidence="8 9" id="KW-0472">Membrane</keyword>
<feature type="transmembrane region" description="Helical" evidence="9">
    <location>
        <begin position="600"/>
        <end position="627"/>
    </location>
</feature>
<dbReference type="InterPro" id="IPR015856">
    <property type="entry name" value="ABC_transpr_CbiO/EcfA_su"/>
</dbReference>
<dbReference type="PROSITE" id="PS50893">
    <property type="entry name" value="ABC_TRANSPORTER_2"/>
    <property type="match status" value="2"/>
</dbReference>
<dbReference type="InterPro" id="IPR027417">
    <property type="entry name" value="P-loop_NTPase"/>
</dbReference>
<comment type="similarity">
    <text evidence="2">Belongs to the ABC transporter superfamily.</text>
</comment>
<evidence type="ECO:0000256" key="5">
    <source>
        <dbReference type="ARBA" id="ARBA00022741"/>
    </source>
</evidence>
<accession>A0ABP2J1C5</accession>
<keyword evidence="7 9" id="KW-1133">Transmembrane helix</keyword>
<evidence type="ECO:0000256" key="9">
    <source>
        <dbReference type="SAM" id="Phobius"/>
    </source>
</evidence>
<evidence type="ECO:0000256" key="3">
    <source>
        <dbReference type="ARBA" id="ARBA00022448"/>
    </source>
</evidence>